<evidence type="ECO:0000313" key="3">
    <source>
        <dbReference type="Proteomes" id="UP000314294"/>
    </source>
</evidence>
<proteinExistence type="predicted"/>
<evidence type="ECO:0000313" key="2">
    <source>
        <dbReference type="EMBL" id="TNN69697.1"/>
    </source>
</evidence>
<sequence length="126" mass="14799">MELNGKRLFSDNDGLTEVKTGQQRSIRAKRDREHRREREEGEPDGALRGVGKETGQKIECGAKEVGTGDKWGQVVGNKENRERTSEAKRFLHSQLRPRERFNWCRRSPERRRVPDERSSRRKRQVT</sequence>
<dbReference type="Proteomes" id="UP000314294">
    <property type="component" value="Unassembled WGS sequence"/>
</dbReference>
<feature type="region of interest" description="Disordered" evidence="1">
    <location>
        <begin position="1"/>
        <end position="91"/>
    </location>
</feature>
<reference evidence="2 3" key="1">
    <citation type="submission" date="2019-03" db="EMBL/GenBank/DDBJ databases">
        <title>First draft genome of Liparis tanakae, snailfish: a comprehensive survey of snailfish specific genes.</title>
        <authorList>
            <person name="Kim W."/>
            <person name="Song I."/>
            <person name="Jeong J.-H."/>
            <person name="Kim D."/>
            <person name="Kim S."/>
            <person name="Ryu S."/>
            <person name="Song J.Y."/>
            <person name="Lee S.K."/>
        </authorList>
    </citation>
    <scope>NUCLEOTIDE SEQUENCE [LARGE SCALE GENOMIC DNA]</scope>
    <source>
        <tissue evidence="2">Muscle</tissue>
    </source>
</reference>
<feature type="compositionally biased region" description="Basic and acidic residues" evidence="1">
    <location>
        <begin position="78"/>
        <end position="89"/>
    </location>
</feature>
<gene>
    <name evidence="2" type="ORF">EYF80_020061</name>
</gene>
<feature type="compositionally biased region" description="Basic and acidic residues" evidence="1">
    <location>
        <begin position="50"/>
        <end position="62"/>
    </location>
</feature>
<feature type="compositionally biased region" description="Basic and acidic residues" evidence="1">
    <location>
        <begin position="106"/>
        <end position="118"/>
    </location>
</feature>
<dbReference type="EMBL" id="SRLO01000172">
    <property type="protein sequence ID" value="TNN69697.1"/>
    <property type="molecule type" value="Genomic_DNA"/>
</dbReference>
<dbReference type="AlphaFoldDB" id="A0A4Z2HVH3"/>
<evidence type="ECO:0000256" key="1">
    <source>
        <dbReference type="SAM" id="MobiDB-lite"/>
    </source>
</evidence>
<name>A0A4Z2HVH3_9TELE</name>
<protein>
    <submittedName>
        <fullName evidence="2">Uncharacterized protein</fullName>
    </submittedName>
</protein>
<feature type="compositionally biased region" description="Basic and acidic residues" evidence="1">
    <location>
        <begin position="28"/>
        <end position="39"/>
    </location>
</feature>
<keyword evidence="3" id="KW-1185">Reference proteome</keyword>
<organism evidence="2 3">
    <name type="scientific">Liparis tanakae</name>
    <name type="common">Tanaka's snailfish</name>
    <dbReference type="NCBI Taxonomy" id="230148"/>
    <lineage>
        <taxon>Eukaryota</taxon>
        <taxon>Metazoa</taxon>
        <taxon>Chordata</taxon>
        <taxon>Craniata</taxon>
        <taxon>Vertebrata</taxon>
        <taxon>Euteleostomi</taxon>
        <taxon>Actinopterygii</taxon>
        <taxon>Neopterygii</taxon>
        <taxon>Teleostei</taxon>
        <taxon>Neoteleostei</taxon>
        <taxon>Acanthomorphata</taxon>
        <taxon>Eupercaria</taxon>
        <taxon>Perciformes</taxon>
        <taxon>Cottioidei</taxon>
        <taxon>Cottales</taxon>
        <taxon>Liparidae</taxon>
        <taxon>Liparis</taxon>
    </lineage>
</organism>
<feature type="compositionally biased region" description="Basic and acidic residues" evidence="1">
    <location>
        <begin position="1"/>
        <end position="10"/>
    </location>
</feature>
<comment type="caution">
    <text evidence="2">The sequence shown here is derived from an EMBL/GenBank/DDBJ whole genome shotgun (WGS) entry which is preliminary data.</text>
</comment>
<accession>A0A4Z2HVH3</accession>
<feature type="region of interest" description="Disordered" evidence="1">
    <location>
        <begin position="106"/>
        <end position="126"/>
    </location>
</feature>